<dbReference type="RefSeq" id="WP_145185361.1">
    <property type="nucleotide sequence ID" value="NZ_CP036266.1"/>
</dbReference>
<dbReference type="Pfam" id="PF07498">
    <property type="entry name" value="Rho_N"/>
    <property type="match status" value="1"/>
</dbReference>
<feature type="region of interest" description="Disordered" evidence="1">
    <location>
        <begin position="41"/>
        <end position="98"/>
    </location>
</feature>
<name>A0A517PPI3_9PLAN</name>
<dbReference type="SMART" id="SM00959">
    <property type="entry name" value="Rho_N"/>
    <property type="match status" value="1"/>
</dbReference>
<dbReference type="InterPro" id="IPR036269">
    <property type="entry name" value="Rho_N_sf"/>
</dbReference>
<feature type="compositionally biased region" description="Low complexity" evidence="1">
    <location>
        <begin position="56"/>
        <end position="76"/>
    </location>
</feature>
<accession>A0A517PPI3</accession>
<reference evidence="3 4" key="1">
    <citation type="submission" date="2019-02" db="EMBL/GenBank/DDBJ databases">
        <title>Deep-cultivation of Planctomycetes and their phenomic and genomic characterization uncovers novel biology.</title>
        <authorList>
            <person name="Wiegand S."/>
            <person name="Jogler M."/>
            <person name="Boedeker C."/>
            <person name="Pinto D."/>
            <person name="Vollmers J."/>
            <person name="Rivas-Marin E."/>
            <person name="Kohn T."/>
            <person name="Peeters S.H."/>
            <person name="Heuer A."/>
            <person name="Rast P."/>
            <person name="Oberbeckmann S."/>
            <person name="Bunk B."/>
            <person name="Jeske O."/>
            <person name="Meyerdierks A."/>
            <person name="Storesund J.E."/>
            <person name="Kallscheuer N."/>
            <person name="Luecker S."/>
            <person name="Lage O.M."/>
            <person name="Pohl T."/>
            <person name="Merkel B.J."/>
            <person name="Hornburger P."/>
            <person name="Mueller R.-W."/>
            <person name="Bruemmer F."/>
            <person name="Labrenz M."/>
            <person name="Spormann A.M."/>
            <person name="Op den Camp H."/>
            <person name="Overmann J."/>
            <person name="Amann R."/>
            <person name="Jetten M.S.M."/>
            <person name="Mascher T."/>
            <person name="Medema M.H."/>
            <person name="Devos D.P."/>
            <person name="Kaster A.-K."/>
            <person name="Ovreas L."/>
            <person name="Rohde M."/>
            <person name="Galperin M.Y."/>
            <person name="Jogler C."/>
        </authorList>
    </citation>
    <scope>NUCLEOTIDE SEQUENCE [LARGE SCALE GENOMIC DNA]</scope>
    <source>
        <strain evidence="3 4">HG66A1</strain>
    </source>
</reference>
<organism evidence="3 4">
    <name type="scientific">Gimesia chilikensis</name>
    <dbReference type="NCBI Taxonomy" id="2605989"/>
    <lineage>
        <taxon>Bacteria</taxon>
        <taxon>Pseudomonadati</taxon>
        <taxon>Planctomycetota</taxon>
        <taxon>Planctomycetia</taxon>
        <taxon>Planctomycetales</taxon>
        <taxon>Planctomycetaceae</taxon>
        <taxon>Gimesia</taxon>
    </lineage>
</organism>
<protein>
    <recommendedName>
        <fullName evidence="2">Rho termination factor-like N-terminal domain-containing protein</fullName>
    </recommendedName>
</protein>
<sequence>MSPAILKSLESQTRRDLAATAKSHGIAGWHGMRKQELVNAIAKIKMAKSKPKRKTTTSSNKKSTSSSPIPSSTPNPAAVPAYPSQNSTTQTPSEQPARIQKLLKSNSQKPQSDRMLPTSESVETKLTAQVKDSHWLMANWTITQSSLDRAKAALGAYWYQAVPVIRVYDITTNENSRTSKAYVKDVEVKIDSGLWFVQIDQPARSYKLQLGFVTPQNKFFGLVYSHKLTPPMPEVCDKGGRIKRRLDNNYSATRSRRYTSRAENGNGVPSRLALPLSLDPSGESNGSRAKQAKKEFHVETELLIHGTSDPQAEVTLLGEKIPVSKEGRFALRLSLPNGRQVIPAVNTSSNKRRQQTIVLAIERNTKDLEPVQLDE</sequence>
<dbReference type="Gene3D" id="1.10.720.10">
    <property type="match status" value="1"/>
</dbReference>
<dbReference type="EMBL" id="CP036266">
    <property type="protein sequence ID" value="QDT21282.1"/>
    <property type="molecule type" value="Genomic_DNA"/>
</dbReference>
<keyword evidence="4" id="KW-1185">Reference proteome</keyword>
<evidence type="ECO:0000313" key="3">
    <source>
        <dbReference type="EMBL" id="QDT21282.1"/>
    </source>
</evidence>
<evidence type="ECO:0000256" key="1">
    <source>
        <dbReference type="SAM" id="MobiDB-lite"/>
    </source>
</evidence>
<dbReference type="Pfam" id="PF16258">
    <property type="entry name" value="DUF4912"/>
    <property type="match status" value="1"/>
</dbReference>
<feature type="region of interest" description="Disordered" evidence="1">
    <location>
        <begin position="246"/>
        <end position="292"/>
    </location>
</feature>
<feature type="domain" description="Rho termination factor-like N-terminal" evidence="2">
    <location>
        <begin position="8"/>
        <end position="50"/>
    </location>
</feature>
<dbReference type="AlphaFoldDB" id="A0A517PPI3"/>
<evidence type="ECO:0000313" key="4">
    <source>
        <dbReference type="Proteomes" id="UP000320421"/>
    </source>
</evidence>
<dbReference type="OrthoDB" id="9812700at2"/>
<dbReference type="InterPro" id="IPR032585">
    <property type="entry name" value="DUF4912"/>
</dbReference>
<gene>
    <name evidence="3" type="ORF">HG66A1_30810</name>
</gene>
<dbReference type="GO" id="GO:0006353">
    <property type="term" value="P:DNA-templated transcription termination"/>
    <property type="evidence" value="ECO:0007669"/>
    <property type="project" value="InterPro"/>
</dbReference>
<evidence type="ECO:0000259" key="2">
    <source>
        <dbReference type="SMART" id="SM00959"/>
    </source>
</evidence>
<dbReference type="InterPro" id="IPR011112">
    <property type="entry name" value="Rho-like_N"/>
</dbReference>
<dbReference type="Proteomes" id="UP000320421">
    <property type="component" value="Chromosome"/>
</dbReference>
<proteinExistence type="predicted"/>
<dbReference type="SUPFAM" id="SSF68912">
    <property type="entry name" value="Rho N-terminal domain-like"/>
    <property type="match status" value="1"/>
</dbReference>
<feature type="compositionally biased region" description="Polar residues" evidence="1">
    <location>
        <begin position="83"/>
        <end position="94"/>
    </location>
</feature>
<feature type="compositionally biased region" description="Basic residues" evidence="1">
    <location>
        <begin position="45"/>
        <end position="55"/>
    </location>
</feature>